<dbReference type="GO" id="GO:0000423">
    <property type="term" value="P:mitophagy"/>
    <property type="evidence" value="ECO:0007669"/>
    <property type="project" value="EnsemblFungi"/>
</dbReference>
<protein>
    <recommendedName>
        <fullName evidence="7">Autophagy protein 5</fullName>
    </recommendedName>
</protein>
<dbReference type="InterPro" id="IPR048939">
    <property type="entry name" value="ATG5_UblA"/>
</dbReference>
<dbReference type="Proteomes" id="UP000006790">
    <property type="component" value="Chromosome 2"/>
</dbReference>
<dbReference type="GeneID" id="11470652"/>
<reference evidence="12" key="1">
    <citation type="journal article" date="2012" name="G3 (Bethesda)">
        <title>Pichia sorbitophila, an interspecies yeast hybrid reveals early steps of genome resolution following polyploidization.</title>
        <authorList>
            <person name="Leh Louis V."/>
            <person name="Despons L."/>
            <person name="Friedrich A."/>
            <person name="Martin T."/>
            <person name="Durrens P."/>
            <person name="Casaregola S."/>
            <person name="Neuveglise C."/>
            <person name="Fairhead C."/>
            <person name="Marck C."/>
            <person name="Cruz J.A."/>
            <person name="Straub M.L."/>
            <person name="Kugler V."/>
            <person name="Sacerdot C."/>
            <person name="Uzunov Z."/>
            <person name="Thierry A."/>
            <person name="Weiss S."/>
            <person name="Bleykasten C."/>
            <person name="De Montigny J."/>
            <person name="Jacques N."/>
            <person name="Jung P."/>
            <person name="Lemaire M."/>
            <person name="Mallet S."/>
            <person name="Morel G."/>
            <person name="Richard G.F."/>
            <person name="Sarkar A."/>
            <person name="Savel G."/>
            <person name="Schacherer J."/>
            <person name="Seret M.L."/>
            <person name="Talla E."/>
            <person name="Samson G."/>
            <person name="Jubin C."/>
            <person name="Poulain J."/>
            <person name="Vacherie B."/>
            <person name="Barbe V."/>
            <person name="Pelletier E."/>
            <person name="Sherman D.J."/>
            <person name="Westhof E."/>
            <person name="Weissenbach J."/>
            <person name="Baret P.V."/>
            <person name="Wincker P."/>
            <person name="Gaillardin C."/>
            <person name="Dujon B."/>
            <person name="Souciet J.L."/>
        </authorList>
    </citation>
    <scope>NUCLEOTIDE SEQUENCE [LARGE SCALE GENOMIC DNA]</scope>
    <source>
        <strain evidence="12">CBS 270.75 / DBVPG 7215 / KCTC 17166 / NRRL Y-17582</strain>
    </source>
</reference>
<dbReference type="PANTHER" id="PTHR13040:SF2">
    <property type="entry name" value="AUTOPHAGY PROTEIN 5"/>
    <property type="match status" value="1"/>
</dbReference>
<feature type="domain" description="Autophagy protein ATG5 UblA" evidence="10">
    <location>
        <begin position="13"/>
        <end position="123"/>
    </location>
</feature>
<evidence type="ECO:0000259" key="10">
    <source>
        <dbReference type="Pfam" id="PF20638"/>
    </source>
</evidence>
<feature type="domain" description="Autophagy protein ATG5 UblB" evidence="8">
    <location>
        <begin position="204"/>
        <end position="285"/>
    </location>
</feature>
<accession>G8JP82</accession>
<dbReference type="RefSeq" id="XP_003644957.1">
    <property type="nucleotide sequence ID" value="XM_003644909.1"/>
</dbReference>
<keyword evidence="4 7" id="KW-0832">Ubl conjugation</keyword>
<proteinExistence type="inferred from homology"/>
<name>G8JP82_ERECY</name>
<dbReference type="GO" id="GO:0006995">
    <property type="term" value="P:cellular response to nitrogen starvation"/>
    <property type="evidence" value="ECO:0007669"/>
    <property type="project" value="TreeGrafter"/>
</dbReference>
<dbReference type="FunCoup" id="G8JP82">
    <property type="interactions" value="342"/>
</dbReference>
<dbReference type="Gene3D" id="3.10.20.620">
    <property type="match status" value="1"/>
</dbReference>
<dbReference type="eggNOG" id="KOG2976">
    <property type="taxonomic scope" value="Eukaryota"/>
</dbReference>
<comment type="similarity">
    <text evidence="2 7">Belongs to the ATG5 family.</text>
</comment>
<evidence type="ECO:0000256" key="5">
    <source>
        <dbReference type="ARBA" id="ARBA00022927"/>
    </source>
</evidence>
<keyword evidence="7" id="KW-0813">Transport</keyword>
<evidence type="ECO:0000313" key="12">
    <source>
        <dbReference type="Proteomes" id="UP000006790"/>
    </source>
</evidence>
<keyword evidence="3 7" id="KW-1017">Isopeptide bond</keyword>
<evidence type="ECO:0000256" key="1">
    <source>
        <dbReference type="ARBA" id="ARBA00004623"/>
    </source>
</evidence>
<evidence type="ECO:0000256" key="3">
    <source>
        <dbReference type="ARBA" id="ARBA00022499"/>
    </source>
</evidence>
<dbReference type="GO" id="GO:0061908">
    <property type="term" value="C:phagophore"/>
    <property type="evidence" value="ECO:0007669"/>
    <property type="project" value="EnsemblFungi"/>
</dbReference>
<dbReference type="GO" id="GO:0044233">
    <property type="term" value="C:mitochondria-associated endoplasmic reticulum membrane contact site"/>
    <property type="evidence" value="ECO:0007669"/>
    <property type="project" value="TreeGrafter"/>
</dbReference>
<dbReference type="InterPro" id="IPR007239">
    <property type="entry name" value="Atg5"/>
</dbReference>
<dbReference type="Pfam" id="PF20637">
    <property type="entry name" value="ATG5_HBR"/>
    <property type="match status" value="1"/>
</dbReference>
<dbReference type="InterPro" id="IPR048940">
    <property type="entry name" value="ATG5_HBR"/>
</dbReference>
<dbReference type="GO" id="GO:0005776">
    <property type="term" value="C:autophagosome"/>
    <property type="evidence" value="ECO:0007669"/>
    <property type="project" value="EnsemblFungi"/>
</dbReference>
<dbReference type="HOGENOM" id="CLU_051894_2_0_1"/>
<dbReference type="GO" id="GO:0008047">
    <property type="term" value="F:enzyme activator activity"/>
    <property type="evidence" value="ECO:0007669"/>
    <property type="project" value="EnsemblFungi"/>
</dbReference>
<feature type="domain" description="Autophagy protein ATG5 alpha-helical bundle region" evidence="9">
    <location>
        <begin position="140"/>
        <end position="196"/>
    </location>
</feature>
<dbReference type="EMBL" id="CP002498">
    <property type="protein sequence ID" value="AET38140.1"/>
    <property type="molecule type" value="Genomic_DNA"/>
</dbReference>
<dbReference type="GO" id="GO:0140355">
    <property type="term" value="F:cargo receptor ligand activity"/>
    <property type="evidence" value="ECO:0007669"/>
    <property type="project" value="EnsemblFungi"/>
</dbReference>
<evidence type="ECO:0000256" key="2">
    <source>
        <dbReference type="ARBA" id="ARBA00006910"/>
    </source>
</evidence>
<keyword evidence="6 7" id="KW-0072">Autophagy</keyword>
<evidence type="ECO:0000256" key="6">
    <source>
        <dbReference type="ARBA" id="ARBA00023006"/>
    </source>
</evidence>
<dbReference type="Pfam" id="PF20638">
    <property type="entry name" value="ATG5_UblA"/>
    <property type="match status" value="1"/>
</dbReference>
<dbReference type="InterPro" id="IPR042527">
    <property type="entry name" value="Atg5_UblA_dom_sf"/>
</dbReference>
<dbReference type="Pfam" id="PF04106">
    <property type="entry name" value="ATG5_UblB"/>
    <property type="match status" value="1"/>
</dbReference>
<comment type="function">
    <text evidence="7">Involved in cytoplasm to vacuole transport (Cvt) and autophagic vesicle formation.</text>
</comment>
<dbReference type="GO" id="GO:0019776">
    <property type="term" value="F:Atg8-family ligase activity"/>
    <property type="evidence" value="ECO:0007669"/>
    <property type="project" value="EnsemblFungi"/>
</dbReference>
<dbReference type="Gene3D" id="3.10.20.90">
    <property type="entry name" value="Phosphatidylinositol 3-kinase Catalytic Subunit, Chain A, domain 1"/>
    <property type="match status" value="1"/>
</dbReference>
<evidence type="ECO:0000256" key="4">
    <source>
        <dbReference type="ARBA" id="ARBA00022843"/>
    </source>
</evidence>
<dbReference type="GO" id="GO:0005829">
    <property type="term" value="C:cytosol"/>
    <property type="evidence" value="ECO:0007669"/>
    <property type="project" value="EnsemblFungi"/>
</dbReference>
<keyword evidence="12" id="KW-1185">Reference proteome</keyword>
<dbReference type="GO" id="GO:0032258">
    <property type="term" value="P:cytoplasm to vacuole targeting by the Cvt pathway"/>
    <property type="evidence" value="ECO:0007669"/>
    <property type="project" value="EnsemblFungi"/>
</dbReference>
<dbReference type="STRING" id="931890.G8JP82"/>
<dbReference type="PANTHER" id="PTHR13040">
    <property type="entry name" value="AUTOPHAGY PROTEIN 5"/>
    <property type="match status" value="1"/>
</dbReference>
<dbReference type="GO" id="GO:0051365">
    <property type="term" value="P:cellular response to potassium ion starvation"/>
    <property type="evidence" value="ECO:0007669"/>
    <property type="project" value="EnsemblFungi"/>
</dbReference>
<evidence type="ECO:0000259" key="9">
    <source>
        <dbReference type="Pfam" id="PF20637"/>
    </source>
</evidence>
<evidence type="ECO:0000313" key="11">
    <source>
        <dbReference type="EMBL" id="AET38140.1"/>
    </source>
</evidence>
<dbReference type="Gene3D" id="1.10.246.190">
    <property type="entry name" value="Autophagy protein Apg5, helix rich domain"/>
    <property type="match status" value="1"/>
</dbReference>
<dbReference type="GO" id="GO:0120095">
    <property type="term" value="C:vacuole-isolation membrane contact site"/>
    <property type="evidence" value="ECO:0007669"/>
    <property type="project" value="EnsemblFungi"/>
</dbReference>
<dbReference type="GO" id="GO:0034045">
    <property type="term" value="C:phagophore assembly site membrane"/>
    <property type="evidence" value="ECO:0007669"/>
    <property type="project" value="UniProtKB-SubCell"/>
</dbReference>
<dbReference type="KEGG" id="erc:Ecym_2407"/>
<keyword evidence="7" id="KW-0472">Membrane</keyword>
<gene>
    <name evidence="11" type="ordered locus">Ecym_2407</name>
</gene>
<evidence type="ECO:0000259" key="8">
    <source>
        <dbReference type="Pfam" id="PF04106"/>
    </source>
</evidence>
<organism evidence="11 12">
    <name type="scientific">Eremothecium cymbalariae (strain CBS 270.75 / DBVPG 7215 / KCTC 17166 / NRRL Y-17582)</name>
    <name type="common">Yeast</name>
    <dbReference type="NCBI Taxonomy" id="931890"/>
    <lineage>
        <taxon>Eukaryota</taxon>
        <taxon>Fungi</taxon>
        <taxon>Dikarya</taxon>
        <taxon>Ascomycota</taxon>
        <taxon>Saccharomycotina</taxon>
        <taxon>Saccharomycetes</taxon>
        <taxon>Saccharomycetales</taxon>
        <taxon>Saccharomycetaceae</taxon>
        <taxon>Eremothecium</taxon>
    </lineage>
</organism>
<dbReference type="InterPro" id="IPR048318">
    <property type="entry name" value="ATG5_UblB"/>
</dbReference>
<sequence length="288" mass="33124">MAKELQNELNDLVWLGTLNIEVSLHKSLVVAGTPADSSVCHLRIPRESYLVLYLPLILLKFKDILRFEIINKFHGWWFEVENKPVYWNHPVGPLYDSLRWLNPNDKTREFDEDLIVMWKLTLNYSETLPVGMIPLINELNQVEDSWRHEWKQACFIMNGSSKQIMSLSIPDSKLFWHSVLIRDTKNFRNIASKIVPRKGNMRAVPIRIHLTTLNGVEVIQPNSKILRESSATLGSLLRIELPQLFDLGAINADPIIQGIEVSLESQLISLYNGFASIDGFLHVSIRMI</sequence>
<evidence type="ECO:0000256" key="7">
    <source>
        <dbReference type="RuleBase" id="RU361202"/>
    </source>
</evidence>
<dbReference type="InterPro" id="IPR042526">
    <property type="entry name" value="Atg5_HR"/>
</dbReference>
<comment type="subcellular location">
    <subcellularLocation>
        <location evidence="1 7">Preautophagosomal structure membrane</location>
        <topology evidence="1 7">Peripheral membrane protein</topology>
    </subcellularLocation>
</comment>
<dbReference type="InParanoid" id="G8JP82"/>
<comment type="subunit">
    <text evidence="7">Conjugated with ATG12.</text>
</comment>
<keyword evidence="5" id="KW-0653">Protein transport</keyword>
<dbReference type="OrthoDB" id="272162at2759"/>
<dbReference type="AlphaFoldDB" id="G8JP82"/>
<dbReference type="OMA" id="SIQKAVW"/>
<dbReference type="GO" id="GO:0034727">
    <property type="term" value="P:piecemeal microautophagy of the nucleus"/>
    <property type="evidence" value="ECO:0007669"/>
    <property type="project" value="EnsemblFungi"/>
</dbReference>
<dbReference type="GO" id="GO:0034274">
    <property type="term" value="C:Atg12-Atg5-Atg16 complex"/>
    <property type="evidence" value="ECO:0007669"/>
    <property type="project" value="EnsemblFungi"/>
</dbReference>